<feature type="binding site" description="covalent" evidence="8">
    <location>
        <position position="60"/>
    </location>
    <ligand>
        <name>heme c</name>
        <dbReference type="ChEBI" id="CHEBI:61717"/>
        <label>1</label>
    </ligand>
</feature>
<evidence type="ECO:0000313" key="12">
    <source>
        <dbReference type="EMBL" id="MTW09633.1"/>
    </source>
</evidence>
<feature type="binding site" description="axial binding residue" evidence="9">
    <location>
        <position position="158"/>
    </location>
    <ligand>
        <name>heme c</name>
        <dbReference type="ChEBI" id="CHEBI:61717"/>
        <label>2</label>
    </ligand>
    <ligandPart>
        <name>Fe</name>
        <dbReference type="ChEBI" id="CHEBI:18248"/>
    </ligandPart>
</feature>
<keyword evidence="5" id="KW-0574">Periplasm</keyword>
<comment type="subcellular location">
    <subcellularLocation>
        <location evidence="1">Periplasm</location>
    </subcellularLocation>
</comment>
<dbReference type="PROSITE" id="PS51007">
    <property type="entry name" value="CYTC"/>
    <property type="match status" value="2"/>
</dbReference>
<keyword evidence="4 9" id="KW-0479">Metal-binding</keyword>
<dbReference type="OrthoDB" id="9773456at2"/>
<feature type="binding site" description="covalent" evidence="8">
    <location>
        <position position="157"/>
    </location>
    <ligand>
        <name>heme c</name>
        <dbReference type="ChEBI" id="CHEBI:61717"/>
        <label>2</label>
    </ligand>
</feature>
<dbReference type="InterPro" id="IPR024167">
    <property type="entry name" value="Cytochrome_c4-like"/>
</dbReference>
<dbReference type="InterPro" id="IPR009056">
    <property type="entry name" value="Cyt_c-like_dom"/>
</dbReference>
<evidence type="ECO:0000256" key="2">
    <source>
        <dbReference type="ARBA" id="ARBA00022448"/>
    </source>
</evidence>
<comment type="caution">
    <text evidence="12">The sequence shown here is derived from an EMBL/GenBank/DDBJ whole genome shotgun (WGS) entry which is preliminary data.</text>
</comment>
<keyword evidence="6" id="KW-0249">Electron transport</keyword>
<comment type="PTM">
    <text evidence="8">Binds 2 heme c groups covalently per subunit.</text>
</comment>
<organism evidence="12 13">
    <name type="scientific">Massilia eburnea</name>
    <dbReference type="NCBI Taxonomy" id="1776165"/>
    <lineage>
        <taxon>Bacteria</taxon>
        <taxon>Pseudomonadati</taxon>
        <taxon>Pseudomonadota</taxon>
        <taxon>Betaproteobacteria</taxon>
        <taxon>Burkholderiales</taxon>
        <taxon>Oxalobacteraceae</taxon>
        <taxon>Telluria group</taxon>
        <taxon>Massilia</taxon>
    </lineage>
</organism>
<evidence type="ECO:0000256" key="6">
    <source>
        <dbReference type="ARBA" id="ARBA00022982"/>
    </source>
</evidence>
<dbReference type="InterPro" id="IPR050597">
    <property type="entry name" value="Cytochrome_c_Oxidase_Subunit"/>
</dbReference>
<evidence type="ECO:0000256" key="9">
    <source>
        <dbReference type="PIRSR" id="PIRSR000005-2"/>
    </source>
</evidence>
<evidence type="ECO:0000256" key="10">
    <source>
        <dbReference type="SAM" id="SignalP"/>
    </source>
</evidence>
<keyword evidence="7 9" id="KW-0408">Iron</keyword>
<feature type="binding site" description="covalent" evidence="8">
    <location>
        <position position="154"/>
    </location>
    <ligand>
        <name>heme c</name>
        <dbReference type="ChEBI" id="CHEBI:61717"/>
        <label>2</label>
    </ligand>
</feature>
<dbReference type="InterPro" id="IPR036909">
    <property type="entry name" value="Cyt_c-like_dom_sf"/>
</dbReference>
<feature type="domain" description="Cytochrome c" evidence="11">
    <location>
        <begin position="36"/>
        <end position="123"/>
    </location>
</feature>
<feature type="binding site" description="axial binding residue" evidence="9">
    <location>
        <position position="100"/>
    </location>
    <ligand>
        <name>heme c</name>
        <dbReference type="ChEBI" id="CHEBI:61717"/>
        <label>1</label>
    </ligand>
    <ligandPart>
        <name>Fe</name>
        <dbReference type="ChEBI" id="CHEBI:18248"/>
    </ligandPart>
</feature>
<dbReference type="Pfam" id="PF00034">
    <property type="entry name" value="Cytochrom_C"/>
    <property type="match status" value="1"/>
</dbReference>
<name>A0A6L6QD38_9BURK</name>
<feature type="signal peptide" evidence="10">
    <location>
        <begin position="1"/>
        <end position="25"/>
    </location>
</feature>
<feature type="binding site" description="axial binding residue" evidence="9">
    <location>
        <position position="198"/>
    </location>
    <ligand>
        <name>heme c</name>
        <dbReference type="ChEBI" id="CHEBI:61717"/>
        <label>2</label>
    </ligand>
    <ligandPart>
        <name>Fe</name>
        <dbReference type="ChEBI" id="CHEBI:18248"/>
    </ligandPart>
</feature>
<dbReference type="EMBL" id="WNKX01000002">
    <property type="protein sequence ID" value="MTW09633.1"/>
    <property type="molecule type" value="Genomic_DNA"/>
</dbReference>
<gene>
    <name evidence="12" type="ORF">GM658_03385</name>
</gene>
<dbReference type="Gene3D" id="1.10.760.10">
    <property type="entry name" value="Cytochrome c-like domain"/>
    <property type="match status" value="2"/>
</dbReference>
<proteinExistence type="predicted"/>
<dbReference type="Proteomes" id="UP000472320">
    <property type="component" value="Unassembled WGS sequence"/>
</dbReference>
<sequence>MNRAFSPFVKSLFVAMLAVTGVASANEAHAPAAAKADPAKGATLFAEGDNARGIPACVSCHGAKGASTITVNPKLGGQGEAYVYKQLVAFTTDARPGTVMTAFAKALTDEEKKNIAAYLNTEPSKSGAAKNKDTIELGKKIYRGGIAENRVPACASCHGPAGAGMPAMYPRVGGQHQDYTAATLKAFKAGTRKSSAEMQAIAYRMSDKEIEAVADYMAGLK</sequence>
<evidence type="ECO:0000256" key="1">
    <source>
        <dbReference type="ARBA" id="ARBA00004418"/>
    </source>
</evidence>
<keyword evidence="2" id="KW-0813">Transport</keyword>
<feature type="chain" id="PRO_5026702440" evidence="10">
    <location>
        <begin position="26"/>
        <end position="221"/>
    </location>
</feature>
<evidence type="ECO:0000256" key="5">
    <source>
        <dbReference type="ARBA" id="ARBA00022764"/>
    </source>
</evidence>
<dbReference type="PANTHER" id="PTHR33751:SF9">
    <property type="entry name" value="CYTOCHROME C4"/>
    <property type="match status" value="1"/>
</dbReference>
<feature type="binding site" description="covalent" evidence="8">
    <location>
        <position position="57"/>
    </location>
    <ligand>
        <name>heme c</name>
        <dbReference type="ChEBI" id="CHEBI:61717"/>
        <label>1</label>
    </ligand>
</feature>
<keyword evidence="13" id="KW-1185">Reference proteome</keyword>
<dbReference type="GO" id="GO:0042597">
    <property type="term" value="C:periplasmic space"/>
    <property type="evidence" value="ECO:0007669"/>
    <property type="project" value="UniProtKB-SubCell"/>
</dbReference>
<feature type="domain" description="Cytochrome c" evidence="11">
    <location>
        <begin position="133"/>
        <end position="221"/>
    </location>
</feature>
<dbReference type="GO" id="GO:0005506">
    <property type="term" value="F:iron ion binding"/>
    <property type="evidence" value="ECO:0007669"/>
    <property type="project" value="InterPro"/>
</dbReference>
<reference evidence="12 13" key="1">
    <citation type="submission" date="2019-11" db="EMBL/GenBank/DDBJ databases">
        <title>Type strains purchased from KCTC, JCM and DSMZ.</title>
        <authorList>
            <person name="Lu H."/>
        </authorList>
    </citation>
    <scope>NUCLEOTIDE SEQUENCE [LARGE SCALE GENOMIC DNA]</scope>
    <source>
        <strain evidence="12 13">JCM 31587</strain>
    </source>
</reference>
<dbReference type="GO" id="GO:0009055">
    <property type="term" value="F:electron transfer activity"/>
    <property type="evidence" value="ECO:0007669"/>
    <property type="project" value="InterPro"/>
</dbReference>
<evidence type="ECO:0000256" key="7">
    <source>
        <dbReference type="ARBA" id="ARBA00023004"/>
    </source>
</evidence>
<dbReference type="RefSeq" id="WP_155452612.1">
    <property type="nucleotide sequence ID" value="NZ_WNKX01000002.1"/>
</dbReference>
<dbReference type="PIRSF" id="PIRSF000005">
    <property type="entry name" value="Cytochrome_c4"/>
    <property type="match status" value="1"/>
</dbReference>
<dbReference type="Pfam" id="PF13442">
    <property type="entry name" value="Cytochrome_CBB3"/>
    <property type="match status" value="1"/>
</dbReference>
<feature type="binding site" description="axial binding residue" evidence="9">
    <location>
        <position position="61"/>
    </location>
    <ligand>
        <name>heme c</name>
        <dbReference type="ChEBI" id="CHEBI:61717"/>
        <label>1</label>
    </ligand>
    <ligandPart>
        <name>Fe</name>
        <dbReference type="ChEBI" id="CHEBI:18248"/>
    </ligandPart>
</feature>
<evidence type="ECO:0000256" key="8">
    <source>
        <dbReference type="PIRSR" id="PIRSR000005-1"/>
    </source>
</evidence>
<keyword evidence="3 8" id="KW-0349">Heme</keyword>
<keyword evidence="10" id="KW-0732">Signal</keyword>
<protein>
    <submittedName>
        <fullName evidence="12">C-type cytochrome</fullName>
    </submittedName>
</protein>
<dbReference type="GO" id="GO:0020037">
    <property type="term" value="F:heme binding"/>
    <property type="evidence" value="ECO:0007669"/>
    <property type="project" value="InterPro"/>
</dbReference>
<dbReference type="AlphaFoldDB" id="A0A6L6QD38"/>
<evidence type="ECO:0000313" key="13">
    <source>
        <dbReference type="Proteomes" id="UP000472320"/>
    </source>
</evidence>
<dbReference type="SUPFAM" id="SSF46626">
    <property type="entry name" value="Cytochrome c"/>
    <property type="match status" value="2"/>
</dbReference>
<evidence type="ECO:0000256" key="4">
    <source>
        <dbReference type="ARBA" id="ARBA00022723"/>
    </source>
</evidence>
<accession>A0A6L6QD38</accession>
<dbReference type="PANTHER" id="PTHR33751">
    <property type="entry name" value="CBB3-TYPE CYTOCHROME C OXIDASE SUBUNIT FIXP"/>
    <property type="match status" value="1"/>
</dbReference>
<evidence type="ECO:0000256" key="3">
    <source>
        <dbReference type="ARBA" id="ARBA00022617"/>
    </source>
</evidence>
<evidence type="ECO:0000259" key="11">
    <source>
        <dbReference type="PROSITE" id="PS51007"/>
    </source>
</evidence>